<dbReference type="KEGG" id="pprf:DPRO_3718"/>
<evidence type="ECO:0000313" key="2">
    <source>
        <dbReference type="EMBL" id="SOB60634.1"/>
    </source>
</evidence>
<dbReference type="AlphaFoldDB" id="A0A2C8FCX9"/>
<dbReference type="EMBL" id="LT907975">
    <property type="protein sequence ID" value="SOB60634.1"/>
    <property type="molecule type" value="Genomic_DNA"/>
</dbReference>
<dbReference type="Proteomes" id="UP000219215">
    <property type="component" value="Chromosome DPRO"/>
</dbReference>
<keyword evidence="3" id="KW-1185">Reference proteome</keyword>
<evidence type="ECO:0000256" key="1">
    <source>
        <dbReference type="SAM" id="MobiDB-lite"/>
    </source>
</evidence>
<dbReference type="RefSeq" id="WP_097013334.1">
    <property type="nucleotide sequence ID" value="NZ_LT907975.1"/>
</dbReference>
<gene>
    <name evidence="2" type="ORF">DPRO_3718</name>
</gene>
<evidence type="ECO:0000313" key="3">
    <source>
        <dbReference type="Proteomes" id="UP000219215"/>
    </source>
</evidence>
<protein>
    <submittedName>
        <fullName evidence="2">Uncharacterized protein</fullName>
    </submittedName>
</protein>
<sequence length="95" mass="9846">MGQFKETKSSGVSSGTPVTFGLNPELTNHQIQVTVTGSPTAGTLAVTDENDQSLGVAISMTAPTPQSVVGSFGSMTFTPSLFDGISYSVTVRSWD</sequence>
<reference evidence="3" key="1">
    <citation type="submission" date="2017-09" db="EMBL/GenBank/DDBJ databases">
        <authorList>
            <person name="Regsiter A."/>
            <person name="William W."/>
        </authorList>
    </citation>
    <scope>NUCLEOTIDE SEQUENCE [LARGE SCALE GENOMIC DNA]</scope>
    <source>
        <strain evidence="3">500-1</strain>
    </source>
</reference>
<feature type="region of interest" description="Disordered" evidence="1">
    <location>
        <begin position="1"/>
        <end position="23"/>
    </location>
</feature>
<proteinExistence type="predicted"/>
<organism evidence="2 3">
    <name type="scientific">Pseudodesulfovibrio profundus</name>
    <dbReference type="NCBI Taxonomy" id="57320"/>
    <lineage>
        <taxon>Bacteria</taxon>
        <taxon>Pseudomonadati</taxon>
        <taxon>Thermodesulfobacteriota</taxon>
        <taxon>Desulfovibrionia</taxon>
        <taxon>Desulfovibrionales</taxon>
        <taxon>Desulfovibrionaceae</taxon>
    </lineage>
</organism>
<name>A0A2C8FCX9_9BACT</name>
<accession>A0A2C8FCX9</accession>